<dbReference type="GO" id="GO:0140042">
    <property type="term" value="P:lipid droplet formation"/>
    <property type="evidence" value="ECO:0007669"/>
    <property type="project" value="UniProtKB-ARBA"/>
</dbReference>
<keyword evidence="10" id="KW-1185">Reference proteome</keyword>
<evidence type="ECO:0000313" key="10">
    <source>
        <dbReference type="Proteomes" id="UP000436088"/>
    </source>
</evidence>
<evidence type="ECO:0000256" key="3">
    <source>
        <dbReference type="ARBA" id="ARBA00022824"/>
    </source>
</evidence>
<accession>A0A6A2Y8M0</accession>
<proteinExistence type="predicted"/>
<comment type="subcellular location">
    <subcellularLocation>
        <location evidence="1">Endoplasmic reticulum membrane</location>
        <topology evidence="1">Multi-pass membrane protein</topology>
    </subcellularLocation>
</comment>
<evidence type="ECO:0000256" key="1">
    <source>
        <dbReference type="ARBA" id="ARBA00004477"/>
    </source>
</evidence>
<organism evidence="9 10">
    <name type="scientific">Hibiscus syriacus</name>
    <name type="common">Rose of Sharon</name>
    <dbReference type="NCBI Taxonomy" id="106335"/>
    <lineage>
        <taxon>Eukaryota</taxon>
        <taxon>Viridiplantae</taxon>
        <taxon>Streptophyta</taxon>
        <taxon>Embryophyta</taxon>
        <taxon>Tracheophyta</taxon>
        <taxon>Spermatophyta</taxon>
        <taxon>Magnoliopsida</taxon>
        <taxon>eudicotyledons</taxon>
        <taxon>Gunneridae</taxon>
        <taxon>Pentapetalae</taxon>
        <taxon>rosids</taxon>
        <taxon>malvids</taxon>
        <taxon>Malvales</taxon>
        <taxon>Malvaceae</taxon>
        <taxon>Malvoideae</taxon>
        <taxon>Hibiscus</taxon>
    </lineage>
</organism>
<dbReference type="PANTHER" id="PTHR21212">
    <property type="entry name" value="BERNARDINELLI-SEIP CONGENITAL LIPODYSTROPHY 2 HOMOLOG BSCL2 PROTEIN"/>
    <property type="match status" value="1"/>
</dbReference>
<evidence type="ECO:0000256" key="5">
    <source>
        <dbReference type="ARBA" id="ARBA00023098"/>
    </source>
</evidence>
<dbReference type="Pfam" id="PF06775">
    <property type="entry name" value="Seipin"/>
    <property type="match status" value="1"/>
</dbReference>
<dbReference type="GO" id="GO:0006629">
    <property type="term" value="P:lipid metabolic process"/>
    <property type="evidence" value="ECO:0007669"/>
    <property type="project" value="UniProtKB-KW"/>
</dbReference>
<dbReference type="CDD" id="cd23995">
    <property type="entry name" value="Seipin_BSCL2_like"/>
    <property type="match status" value="1"/>
</dbReference>
<feature type="compositionally biased region" description="Polar residues" evidence="7">
    <location>
        <begin position="498"/>
        <end position="512"/>
    </location>
</feature>
<evidence type="ECO:0000256" key="8">
    <source>
        <dbReference type="SAM" id="Phobius"/>
    </source>
</evidence>
<keyword evidence="3" id="KW-0256">Endoplasmic reticulum</keyword>
<dbReference type="GO" id="GO:0005789">
    <property type="term" value="C:endoplasmic reticulum membrane"/>
    <property type="evidence" value="ECO:0007669"/>
    <property type="project" value="UniProtKB-SubCell"/>
</dbReference>
<name>A0A6A2Y8M0_HIBSY</name>
<evidence type="ECO:0000256" key="2">
    <source>
        <dbReference type="ARBA" id="ARBA00022692"/>
    </source>
</evidence>
<feature type="region of interest" description="Disordered" evidence="7">
    <location>
        <begin position="47"/>
        <end position="80"/>
    </location>
</feature>
<feature type="transmembrane region" description="Helical" evidence="8">
    <location>
        <begin position="463"/>
        <end position="488"/>
    </location>
</feature>
<dbReference type="PANTHER" id="PTHR21212:SF0">
    <property type="entry name" value="SEIPIN"/>
    <property type="match status" value="1"/>
</dbReference>
<gene>
    <name evidence="9" type="ORF">F3Y22_tig00111794pilonHSYRG00082</name>
</gene>
<evidence type="ECO:0000256" key="6">
    <source>
        <dbReference type="ARBA" id="ARBA00023136"/>
    </source>
</evidence>
<dbReference type="EMBL" id="VEPZ02001429">
    <property type="protein sequence ID" value="KAE8673316.1"/>
    <property type="molecule type" value="Genomic_DNA"/>
</dbReference>
<feature type="compositionally biased region" description="Basic and acidic residues" evidence="7">
    <location>
        <begin position="66"/>
        <end position="80"/>
    </location>
</feature>
<dbReference type="AlphaFoldDB" id="A0A6A2Y8M0"/>
<dbReference type="OrthoDB" id="3990054at2759"/>
<protein>
    <submittedName>
        <fullName evidence="9">NOD26-like intrinsic protein 1,2 isoform 1</fullName>
    </submittedName>
</protein>
<evidence type="ECO:0000256" key="4">
    <source>
        <dbReference type="ARBA" id="ARBA00022989"/>
    </source>
</evidence>
<evidence type="ECO:0000256" key="7">
    <source>
        <dbReference type="SAM" id="MobiDB-lite"/>
    </source>
</evidence>
<keyword evidence="5" id="KW-0443">Lipid metabolism</keyword>
<keyword evidence="4 8" id="KW-1133">Transmembrane helix</keyword>
<feature type="region of interest" description="Disordered" evidence="7">
    <location>
        <begin position="492"/>
        <end position="512"/>
    </location>
</feature>
<comment type="caution">
    <text evidence="9">The sequence shown here is derived from an EMBL/GenBank/DDBJ whole genome shotgun (WGS) entry which is preliminary data.</text>
</comment>
<reference evidence="9" key="1">
    <citation type="submission" date="2019-09" db="EMBL/GenBank/DDBJ databases">
        <title>Draft genome information of white flower Hibiscus syriacus.</title>
        <authorList>
            <person name="Kim Y.-M."/>
        </authorList>
    </citation>
    <scope>NUCLEOTIDE SEQUENCE [LARGE SCALE GENOMIC DNA]</scope>
    <source>
        <strain evidence="9">YM2019G1</strain>
    </source>
</reference>
<evidence type="ECO:0000313" key="9">
    <source>
        <dbReference type="EMBL" id="KAE8673316.1"/>
    </source>
</evidence>
<sequence length="512" mass="57855">MESQSSDEEDQFFDAFDDFQFYDCFTCEQSEPSTSHLPSTLLRRTFSRRGTTGKEPVECLPEASNLEDHSRTNSRDPRYNLFRDLKPNESTFSVTESPRDGVSSIGVSEENNVVESTVTVAENDEPVDQARNNSADSIAEPSESLNSNSRLLLFIAGFVIKAFGFQLNLLISSVTLPISVLSYGYMFIIDPFQAFSHGRAYIIAKLLHLRDSICDYFSPMMNDCINYHKSIWNLVFRFCWGLFWASYVGCVLFGLMFTSLATTGVLMRYLVEEPLEMKEMLNFDYTQTSPVAFVPIVSCAAAGCGAKCMEKIDVGKNVRPRAIPLDHKLKVTVSLTLPESEYNKNLGMFQVRVDFLSINGETLATSSHPCMLKYISVPIRLLLTFFKVAPLVTGYTREAQNLNLKIRGLNEGTVPTACLKVVLEQRAEFRPGAGIPELYDAFLILDSELPFIKRIIWSWRRTIFVWVSMTLFMTEVLFTLVCCSPLLLPRKRTRDGSARSTPTRNSQQELQS</sequence>
<feature type="transmembrane region" description="Helical" evidence="8">
    <location>
        <begin position="244"/>
        <end position="271"/>
    </location>
</feature>
<keyword evidence="6 8" id="KW-0472">Membrane</keyword>
<keyword evidence="2 8" id="KW-0812">Transmembrane</keyword>
<dbReference type="InterPro" id="IPR009617">
    <property type="entry name" value="Seipin"/>
</dbReference>
<dbReference type="Proteomes" id="UP000436088">
    <property type="component" value="Unassembled WGS sequence"/>
</dbReference>